<evidence type="ECO:0008006" key="5">
    <source>
        <dbReference type="Google" id="ProtNLM"/>
    </source>
</evidence>
<organism evidence="3 4">
    <name type="scientific">Sphingobium tyrosinilyticum</name>
    <dbReference type="NCBI Taxonomy" id="2715436"/>
    <lineage>
        <taxon>Bacteria</taxon>
        <taxon>Pseudomonadati</taxon>
        <taxon>Pseudomonadota</taxon>
        <taxon>Alphaproteobacteria</taxon>
        <taxon>Sphingomonadales</taxon>
        <taxon>Sphingomonadaceae</taxon>
        <taxon>Sphingobium</taxon>
    </lineage>
</organism>
<proteinExistence type="predicted"/>
<dbReference type="Proteomes" id="UP001595957">
    <property type="component" value="Unassembled WGS sequence"/>
</dbReference>
<comment type="caution">
    <text evidence="3">The sequence shown here is derived from an EMBL/GenBank/DDBJ whole genome shotgun (WGS) entry which is preliminary data.</text>
</comment>
<dbReference type="EMBL" id="JBHSFZ010000021">
    <property type="protein sequence ID" value="MFC4594616.1"/>
    <property type="molecule type" value="Genomic_DNA"/>
</dbReference>
<evidence type="ECO:0000313" key="3">
    <source>
        <dbReference type="EMBL" id="MFC4594616.1"/>
    </source>
</evidence>
<feature type="compositionally biased region" description="Low complexity" evidence="1">
    <location>
        <begin position="1"/>
        <end position="15"/>
    </location>
</feature>
<keyword evidence="2" id="KW-0472">Membrane</keyword>
<name>A0ABV9F1Q9_9SPHN</name>
<sequence>MSVSPNSSSSSSSSSLRQRDLHANVERQTLALGAARERTFCADSFARERRLERAVGAWENEGGAVAGDGPSATTGRPAKLSRLRLTADLFRDDTLWGAVIVNGLLLLLAGAGLAVWLTH</sequence>
<keyword evidence="4" id="KW-1185">Reference proteome</keyword>
<reference evidence="4" key="1">
    <citation type="journal article" date="2019" name="Int. J. Syst. Evol. Microbiol.">
        <title>The Global Catalogue of Microorganisms (GCM) 10K type strain sequencing project: providing services to taxonomists for standard genome sequencing and annotation.</title>
        <authorList>
            <consortium name="The Broad Institute Genomics Platform"/>
            <consortium name="The Broad Institute Genome Sequencing Center for Infectious Disease"/>
            <person name="Wu L."/>
            <person name="Ma J."/>
        </authorList>
    </citation>
    <scope>NUCLEOTIDE SEQUENCE [LARGE SCALE GENOMIC DNA]</scope>
    <source>
        <strain evidence="4">NBRC 103632</strain>
    </source>
</reference>
<feature type="region of interest" description="Disordered" evidence="1">
    <location>
        <begin position="1"/>
        <end position="21"/>
    </location>
</feature>
<feature type="transmembrane region" description="Helical" evidence="2">
    <location>
        <begin position="95"/>
        <end position="117"/>
    </location>
</feature>
<evidence type="ECO:0000256" key="2">
    <source>
        <dbReference type="SAM" id="Phobius"/>
    </source>
</evidence>
<dbReference type="RefSeq" id="WP_380804545.1">
    <property type="nucleotide sequence ID" value="NZ_JBHSFZ010000021.1"/>
</dbReference>
<accession>A0ABV9F1Q9</accession>
<evidence type="ECO:0000256" key="1">
    <source>
        <dbReference type="SAM" id="MobiDB-lite"/>
    </source>
</evidence>
<protein>
    <recommendedName>
        <fullName evidence="5">DUF2868 domain-containing protein</fullName>
    </recommendedName>
</protein>
<keyword evidence="2" id="KW-1133">Transmembrane helix</keyword>
<keyword evidence="2" id="KW-0812">Transmembrane</keyword>
<gene>
    <name evidence="3" type="ORF">ACFO3E_10520</name>
</gene>
<evidence type="ECO:0000313" key="4">
    <source>
        <dbReference type="Proteomes" id="UP001595957"/>
    </source>
</evidence>